<comment type="caution">
    <text evidence="1">The sequence shown here is derived from an EMBL/GenBank/DDBJ whole genome shotgun (WGS) entry which is preliminary data.</text>
</comment>
<protein>
    <submittedName>
        <fullName evidence="1">Uncharacterized protein</fullName>
    </submittedName>
</protein>
<name>A0A699VFH8_TANCI</name>
<dbReference type="EMBL" id="BKCJ011441383">
    <property type="protein sequence ID" value="GFD33977.1"/>
    <property type="molecule type" value="Genomic_DNA"/>
</dbReference>
<reference evidence="1" key="1">
    <citation type="journal article" date="2019" name="Sci. Rep.">
        <title>Draft genome of Tanacetum cinerariifolium, the natural source of mosquito coil.</title>
        <authorList>
            <person name="Yamashiro T."/>
            <person name="Shiraishi A."/>
            <person name="Satake H."/>
            <person name="Nakayama K."/>
        </authorList>
    </citation>
    <scope>NUCLEOTIDE SEQUENCE</scope>
</reference>
<feature type="non-terminal residue" evidence="1">
    <location>
        <position position="1"/>
    </location>
</feature>
<feature type="non-terminal residue" evidence="1">
    <location>
        <position position="142"/>
    </location>
</feature>
<dbReference type="AlphaFoldDB" id="A0A699VFH8"/>
<proteinExistence type="predicted"/>
<sequence>NEVIVDVRQKIVEKEVSTPDPDTTAGEVVTAASVEDSATPSTATTVDVDDELTLVKTLIAIKATKPKVISTVSTIVTTAIITLRAKGIVFHEQVQAHIPTVFSSKDKGKAKMVEPKKPLKKKDQITLDEEVARKLEAEMKVE</sequence>
<evidence type="ECO:0000313" key="1">
    <source>
        <dbReference type="EMBL" id="GFD33977.1"/>
    </source>
</evidence>
<gene>
    <name evidence="1" type="ORF">Tci_905946</name>
</gene>
<organism evidence="1">
    <name type="scientific">Tanacetum cinerariifolium</name>
    <name type="common">Dalmatian daisy</name>
    <name type="synonym">Chrysanthemum cinerariifolium</name>
    <dbReference type="NCBI Taxonomy" id="118510"/>
    <lineage>
        <taxon>Eukaryota</taxon>
        <taxon>Viridiplantae</taxon>
        <taxon>Streptophyta</taxon>
        <taxon>Embryophyta</taxon>
        <taxon>Tracheophyta</taxon>
        <taxon>Spermatophyta</taxon>
        <taxon>Magnoliopsida</taxon>
        <taxon>eudicotyledons</taxon>
        <taxon>Gunneridae</taxon>
        <taxon>Pentapetalae</taxon>
        <taxon>asterids</taxon>
        <taxon>campanulids</taxon>
        <taxon>Asterales</taxon>
        <taxon>Asteraceae</taxon>
        <taxon>Asteroideae</taxon>
        <taxon>Anthemideae</taxon>
        <taxon>Anthemidinae</taxon>
        <taxon>Tanacetum</taxon>
    </lineage>
</organism>
<accession>A0A699VFH8</accession>